<organism evidence="3 4">
    <name type="scientific">Limobrevibacterium gyesilva</name>
    <dbReference type="NCBI Taxonomy" id="2991712"/>
    <lineage>
        <taxon>Bacteria</taxon>
        <taxon>Pseudomonadati</taxon>
        <taxon>Pseudomonadota</taxon>
        <taxon>Alphaproteobacteria</taxon>
        <taxon>Acetobacterales</taxon>
        <taxon>Acetobacteraceae</taxon>
        <taxon>Limobrevibacterium</taxon>
    </lineage>
</organism>
<dbReference type="Proteomes" id="UP001165679">
    <property type="component" value="Unassembled WGS sequence"/>
</dbReference>
<accession>A0AA41YWC4</accession>
<feature type="region of interest" description="Disordered" evidence="1">
    <location>
        <begin position="145"/>
        <end position="164"/>
    </location>
</feature>
<dbReference type="RefSeq" id="WP_264715387.1">
    <property type="nucleotide sequence ID" value="NZ_JAPDNT010000021.1"/>
</dbReference>
<feature type="signal peptide" evidence="2">
    <location>
        <begin position="1"/>
        <end position="22"/>
    </location>
</feature>
<protein>
    <recommendedName>
        <fullName evidence="5">Lipoprotein</fullName>
    </recommendedName>
</protein>
<evidence type="ECO:0000313" key="4">
    <source>
        <dbReference type="Proteomes" id="UP001165679"/>
    </source>
</evidence>
<keyword evidence="2" id="KW-0732">Signal</keyword>
<evidence type="ECO:0000256" key="2">
    <source>
        <dbReference type="SAM" id="SignalP"/>
    </source>
</evidence>
<reference evidence="3" key="2">
    <citation type="submission" date="2022-10" db="EMBL/GenBank/DDBJ databases">
        <authorList>
            <person name="Trinh H.N."/>
        </authorList>
    </citation>
    <scope>NUCLEOTIDE SEQUENCE</scope>
    <source>
        <strain evidence="3">RN2-1</strain>
    </source>
</reference>
<evidence type="ECO:0000256" key="1">
    <source>
        <dbReference type="SAM" id="MobiDB-lite"/>
    </source>
</evidence>
<reference evidence="3" key="1">
    <citation type="submission" date="2022-09" db="EMBL/GenBank/DDBJ databases">
        <title>Rhodovastum sp. nov. RN2-1 isolated from soil in Seongnam, South Korea.</title>
        <authorList>
            <person name="Le N.T."/>
        </authorList>
    </citation>
    <scope>NUCLEOTIDE SEQUENCE</scope>
    <source>
        <strain evidence="3">RN2-1</strain>
    </source>
</reference>
<proteinExistence type="predicted"/>
<dbReference type="PROSITE" id="PS51257">
    <property type="entry name" value="PROKAR_LIPOPROTEIN"/>
    <property type="match status" value="1"/>
</dbReference>
<dbReference type="AlphaFoldDB" id="A0AA41YWC4"/>
<feature type="chain" id="PRO_5041225583" description="Lipoprotein" evidence="2">
    <location>
        <begin position="23"/>
        <end position="164"/>
    </location>
</feature>
<keyword evidence="4" id="KW-1185">Reference proteome</keyword>
<name>A0AA41YWC4_9PROT</name>
<evidence type="ECO:0008006" key="5">
    <source>
        <dbReference type="Google" id="ProtNLM"/>
    </source>
</evidence>
<dbReference type="EMBL" id="JAPDNT010000021">
    <property type="protein sequence ID" value="MCW3476577.1"/>
    <property type="molecule type" value="Genomic_DNA"/>
</dbReference>
<evidence type="ECO:0000313" key="3">
    <source>
        <dbReference type="EMBL" id="MCW3476577.1"/>
    </source>
</evidence>
<comment type="caution">
    <text evidence="3">The sequence shown here is derived from an EMBL/GenBank/DDBJ whole genome shotgun (WGS) entry which is preliminary data.</text>
</comment>
<feature type="compositionally biased region" description="Pro residues" evidence="1">
    <location>
        <begin position="155"/>
        <end position="164"/>
    </location>
</feature>
<gene>
    <name evidence="3" type="ORF">OL599_18595</name>
</gene>
<sequence length="164" mass="17231">MRLATLARTLPLLLILAACARADNTPLMSTKSPVELRAMQSRSFATPDRAQTLRQVIATLQDLGYSLDKVEAAAGTVTATKLAALRMTATVIPRGTNATVVRANALVNFGGRQHQVDEPLFYQQNFFAPLAGAMLVQALPGPALEEGTAPATPATAPPPARPGS</sequence>